<evidence type="ECO:0000256" key="2">
    <source>
        <dbReference type="ARBA" id="ARBA00010393"/>
    </source>
</evidence>
<dbReference type="PANTHER" id="PTHR30473">
    <property type="entry name" value="PROTEIN PHOH"/>
    <property type="match status" value="1"/>
</dbReference>
<organism evidence="8 9">
    <name type="scientific">Eiseniibacteriota bacterium</name>
    <dbReference type="NCBI Taxonomy" id="2212470"/>
    <lineage>
        <taxon>Bacteria</taxon>
        <taxon>Candidatus Eiseniibacteriota</taxon>
    </lineage>
</organism>
<evidence type="ECO:0000313" key="8">
    <source>
        <dbReference type="EMBL" id="MCA9755856.1"/>
    </source>
</evidence>
<dbReference type="AlphaFoldDB" id="A0A956SCZ1"/>
<dbReference type="Gene3D" id="3.40.50.300">
    <property type="entry name" value="P-loop containing nucleotide triphosphate hydrolases"/>
    <property type="match status" value="1"/>
</dbReference>
<keyword evidence="3" id="KW-0963">Cytoplasm</keyword>
<reference evidence="8" key="2">
    <citation type="journal article" date="2021" name="Microbiome">
        <title>Successional dynamics and alternative stable states in a saline activated sludge microbial community over 9 years.</title>
        <authorList>
            <person name="Wang Y."/>
            <person name="Ye J."/>
            <person name="Ju F."/>
            <person name="Liu L."/>
            <person name="Boyd J.A."/>
            <person name="Deng Y."/>
            <person name="Parks D.H."/>
            <person name="Jiang X."/>
            <person name="Yin X."/>
            <person name="Woodcroft B.J."/>
            <person name="Tyson G.W."/>
            <person name="Hugenholtz P."/>
            <person name="Polz M.F."/>
            <person name="Zhang T."/>
        </authorList>
    </citation>
    <scope>NUCLEOTIDE SEQUENCE</scope>
    <source>
        <strain evidence="8">HKST-UBA02</strain>
    </source>
</reference>
<dbReference type="InterPro" id="IPR003714">
    <property type="entry name" value="PhoH"/>
</dbReference>
<comment type="caution">
    <text evidence="8">The sequence shown here is derived from an EMBL/GenBank/DDBJ whole genome shotgun (WGS) entry which is preliminary data.</text>
</comment>
<proteinExistence type="inferred from homology"/>
<dbReference type="InterPro" id="IPR051451">
    <property type="entry name" value="PhoH2-like"/>
</dbReference>
<accession>A0A956SCZ1</accession>
<evidence type="ECO:0000256" key="3">
    <source>
        <dbReference type="ARBA" id="ARBA00022490"/>
    </source>
</evidence>
<evidence type="ECO:0000256" key="5">
    <source>
        <dbReference type="ARBA" id="ARBA00022840"/>
    </source>
</evidence>
<evidence type="ECO:0000256" key="6">
    <source>
        <dbReference type="ARBA" id="ARBA00039970"/>
    </source>
</evidence>
<comment type="subcellular location">
    <subcellularLocation>
        <location evidence="1">Cytoplasm</location>
    </subcellularLocation>
</comment>
<dbReference type="InterPro" id="IPR027417">
    <property type="entry name" value="P-loop_NTPase"/>
</dbReference>
<comment type="similarity">
    <text evidence="2">Belongs to the PhoH family.</text>
</comment>
<evidence type="ECO:0000259" key="7">
    <source>
        <dbReference type="Pfam" id="PF02562"/>
    </source>
</evidence>
<protein>
    <recommendedName>
        <fullName evidence="6">PhoH-like protein</fullName>
    </recommendedName>
</protein>
<dbReference type="Proteomes" id="UP000739538">
    <property type="component" value="Unassembled WGS sequence"/>
</dbReference>
<name>A0A956SCZ1_UNCEI</name>
<keyword evidence="5" id="KW-0067">ATP-binding</keyword>
<sequence length="333" mass="36370">MNSGEHRAVVSIEGIDPLPLFGQADGNLRAIEDRFAVRLSSRNGELQVSGDDESGVSAAVHVLGILVDRARRGSPITGEDLEYLFSAADHGARPAAPKGDGVVVLGDKKVVKVRTLTQAEYVEALLQRDVVFGIGPAGTGKTYLAVAVAVRLLKEKRVDRIVLARPAVEAGERLGYLPGDLQEKVDPYLRPLYDALNDMISLEKLQRFMQLGVIEVVPLAYMRGRTLSNAFVILDEAQNATLTQMKMFLTRLGPNSKAAVTGDITQIDLDDPAESGLVRIQGILEGVESIRFVYFNETDVVRHRLVRDIILAFDRSQQGSEKKGSPKRRDGGR</sequence>
<feature type="domain" description="PhoH-like protein" evidence="7">
    <location>
        <begin position="111"/>
        <end position="313"/>
    </location>
</feature>
<dbReference type="SUPFAM" id="SSF52540">
    <property type="entry name" value="P-loop containing nucleoside triphosphate hydrolases"/>
    <property type="match status" value="1"/>
</dbReference>
<dbReference type="PANTHER" id="PTHR30473:SF1">
    <property type="entry name" value="PHOH-LIKE PROTEIN"/>
    <property type="match status" value="1"/>
</dbReference>
<reference evidence="8" key="1">
    <citation type="submission" date="2020-04" db="EMBL/GenBank/DDBJ databases">
        <authorList>
            <person name="Zhang T."/>
        </authorList>
    </citation>
    <scope>NUCLEOTIDE SEQUENCE</scope>
    <source>
        <strain evidence="8">HKST-UBA02</strain>
    </source>
</reference>
<keyword evidence="4" id="KW-0547">Nucleotide-binding</keyword>
<dbReference type="GO" id="GO:0005829">
    <property type="term" value="C:cytosol"/>
    <property type="evidence" value="ECO:0007669"/>
    <property type="project" value="TreeGrafter"/>
</dbReference>
<dbReference type="GO" id="GO:0005524">
    <property type="term" value="F:ATP binding"/>
    <property type="evidence" value="ECO:0007669"/>
    <property type="project" value="UniProtKB-KW"/>
</dbReference>
<evidence type="ECO:0000256" key="4">
    <source>
        <dbReference type="ARBA" id="ARBA00022741"/>
    </source>
</evidence>
<evidence type="ECO:0000256" key="1">
    <source>
        <dbReference type="ARBA" id="ARBA00004496"/>
    </source>
</evidence>
<dbReference type="Pfam" id="PF02562">
    <property type="entry name" value="PhoH"/>
    <property type="match status" value="1"/>
</dbReference>
<dbReference type="EMBL" id="JAGQHS010000034">
    <property type="protein sequence ID" value="MCA9755856.1"/>
    <property type="molecule type" value="Genomic_DNA"/>
</dbReference>
<evidence type="ECO:0000313" key="9">
    <source>
        <dbReference type="Proteomes" id="UP000739538"/>
    </source>
</evidence>
<gene>
    <name evidence="8" type="ORF">KDA27_08655</name>
</gene>
<dbReference type="FunFam" id="3.40.50.300:FF:000013">
    <property type="entry name" value="PhoH family ATPase"/>
    <property type="match status" value="1"/>
</dbReference>